<accession>A0A2T4ZDQ5</accession>
<sequence length="107" mass="11616">MWLGVVFAVLFVASIILGYKHRATVCKLFNMDIKNGKPKSQKDGNLRWIGILFIAGSIVSVTGGGAATGLPTLVLFICTMIISTTFSTIYYQVEVMAESQEDSNPLP</sequence>
<protein>
    <submittedName>
        <fullName evidence="2">Uncharacterized protein</fullName>
    </submittedName>
</protein>
<dbReference type="Proteomes" id="UP000241639">
    <property type="component" value="Unassembled WGS sequence"/>
</dbReference>
<comment type="caution">
    <text evidence="2">The sequence shown here is derived from an EMBL/GenBank/DDBJ whole genome shotgun (WGS) entry which is preliminary data.</text>
</comment>
<keyword evidence="3" id="KW-1185">Reference proteome</keyword>
<keyword evidence="1" id="KW-0472">Membrane</keyword>
<keyword evidence="1" id="KW-1133">Transmembrane helix</keyword>
<evidence type="ECO:0000313" key="3">
    <source>
        <dbReference type="Proteomes" id="UP000241639"/>
    </source>
</evidence>
<dbReference type="AlphaFoldDB" id="A0A2T4ZDQ5"/>
<keyword evidence="1" id="KW-0812">Transmembrane</keyword>
<dbReference type="EMBL" id="PZZP01000001">
    <property type="protein sequence ID" value="PTM60017.1"/>
    <property type="molecule type" value="Genomic_DNA"/>
</dbReference>
<feature type="transmembrane region" description="Helical" evidence="1">
    <location>
        <begin position="46"/>
        <end position="66"/>
    </location>
</feature>
<organism evidence="2 3">
    <name type="scientific">Desmospora activa DSM 45169</name>
    <dbReference type="NCBI Taxonomy" id="1121389"/>
    <lineage>
        <taxon>Bacteria</taxon>
        <taxon>Bacillati</taxon>
        <taxon>Bacillota</taxon>
        <taxon>Bacilli</taxon>
        <taxon>Bacillales</taxon>
        <taxon>Thermoactinomycetaceae</taxon>
        <taxon>Desmospora</taxon>
    </lineage>
</organism>
<evidence type="ECO:0000313" key="2">
    <source>
        <dbReference type="EMBL" id="PTM60017.1"/>
    </source>
</evidence>
<name>A0A2T4ZDQ5_9BACL</name>
<feature type="transmembrane region" description="Helical" evidence="1">
    <location>
        <begin position="73"/>
        <end position="93"/>
    </location>
</feature>
<proteinExistence type="predicted"/>
<reference evidence="2 3" key="1">
    <citation type="submission" date="2018-04" db="EMBL/GenBank/DDBJ databases">
        <title>Genomic Encyclopedia of Archaeal and Bacterial Type Strains, Phase II (KMG-II): from individual species to whole genera.</title>
        <authorList>
            <person name="Goeker M."/>
        </authorList>
    </citation>
    <scope>NUCLEOTIDE SEQUENCE [LARGE SCALE GENOMIC DNA]</scope>
    <source>
        <strain evidence="2 3">DSM 45169</strain>
    </source>
</reference>
<evidence type="ECO:0000256" key="1">
    <source>
        <dbReference type="SAM" id="Phobius"/>
    </source>
</evidence>
<gene>
    <name evidence="2" type="ORF">C8J48_2656</name>
</gene>